<name>A0A4Y7PJF2_9AGAM</name>
<evidence type="ECO:0000313" key="2">
    <source>
        <dbReference type="EMBL" id="TDL15507.1"/>
    </source>
</evidence>
<dbReference type="Proteomes" id="UP000294933">
    <property type="component" value="Unassembled WGS sequence"/>
</dbReference>
<dbReference type="VEuPathDB" id="FungiDB:BD410DRAFT_845157"/>
<organism evidence="2 3">
    <name type="scientific">Rickenella mellea</name>
    <dbReference type="NCBI Taxonomy" id="50990"/>
    <lineage>
        <taxon>Eukaryota</taxon>
        <taxon>Fungi</taxon>
        <taxon>Dikarya</taxon>
        <taxon>Basidiomycota</taxon>
        <taxon>Agaricomycotina</taxon>
        <taxon>Agaricomycetes</taxon>
        <taxon>Hymenochaetales</taxon>
        <taxon>Rickenellaceae</taxon>
        <taxon>Rickenella</taxon>
    </lineage>
</organism>
<keyword evidence="3" id="KW-1185">Reference proteome</keyword>
<feature type="compositionally biased region" description="Low complexity" evidence="1">
    <location>
        <begin position="210"/>
        <end position="219"/>
    </location>
</feature>
<feature type="compositionally biased region" description="Pro residues" evidence="1">
    <location>
        <begin position="193"/>
        <end position="209"/>
    </location>
</feature>
<proteinExistence type="predicted"/>
<dbReference type="EMBL" id="ML170273">
    <property type="protein sequence ID" value="TDL15507.1"/>
    <property type="molecule type" value="Genomic_DNA"/>
</dbReference>
<sequence>MLDINTFKFCGLLWPGWWVLEEVVVGSLGQRSSEERRELGNGIERPFNTSSLDNHHRKAKSRRLTEQAPMKIPVRNDLGPPITPDPPAVTSTPHPVTRTAHPNPNPRDSSTGSQPLGDTSNDTPAPPTIASDPVCTKTRSIAWNATVHEEHLRKQLRKMRQTLGTRRRRYNHEHERPLTNQRQQRGRGDSAPPSRPRPQMPPLPAPAPPAQLRASAPALPLRPPPPPKLGVYAIARRPQLRDKNMRATTAPVLRMGYGMDSKGYRGWIGCWVQRCRGGDMRMLARAST</sequence>
<gene>
    <name evidence="2" type="ORF">BD410DRAFT_845157</name>
</gene>
<feature type="region of interest" description="Disordered" evidence="1">
    <location>
        <begin position="28"/>
        <end position="136"/>
    </location>
</feature>
<accession>A0A4Y7PJF2</accession>
<feature type="region of interest" description="Disordered" evidence="1">
    <location>
        <begin position="160"/>
        <end position="227"/>
    </location>
</feature>
<feature type="compositionally biased region" description="Basic residues" evidence="1">
    <location>
        <begin position="160"/>
        <end position="171"/>
    </location>
</feature>
<evidence type="ECO:0000256" key="1">
    <source>
        <dbReference type="SAM" id="MobiDB-lite"/>
    </source>
</evidence>
<protein>
    <submittedName>
        <fullName evidence="2">Uncharacterized protein</fullName>
    </submittedName>
</protein>
<dbReference type="AlphaFoldDB" id="A0A4Y7PJF2"/>
<evidence type="ECO:0000313" key="3">
    <source>
        <dbReference type="Proteomes" id="UP000294933"/>
    </source>
</evidence>
<reference evidence="2 3" key="1">
    <citation type="submission" date="2018-06" db="EMBL/GenBank/DDBJ databases">
        <title>A transcriptomic atlas of mushroom development highlights an independent origin of complex multicellularity.</title>
        <authorList>
            <consortium name="DOE Joint Genome Institute"/>
            <person name="Krizsan K."/>
            <person name="Almasi E."/>
            <person name="Merenyi Z."/>
            <person name="Sahu N."/>
            <person name="Viragh M."/>
            <person name="Koszo T."/>
            <person name="Mondo S."/>
            <person name="Kiss B."/>
            <person name="Balint B."/>
            <person name="Kues U."/>
            <person name="Barry K."/>
            <person name="Hegedus J.C."/>
            <person name="Henrissat B."/>
            <person name="Johnson J."/>
            <person name="Lipzen A."/>
            <person name="Ohm R."/>
            <person name="Nagy I."/>
            <person name="Pangilinan J."/>
            <person name="Yan J."/>
            <person name="Xiong Y."/>
            <person name="Grigoriev I.V."/>
            <person name="Hibbett D.S."/>
            <person name="Nagy L.G."/>
        </authorList>
    </citation>
    <scope>NUCLEOTIDE SEQUENCE [LARGE SCALE GENOMIC DNA]</scope>
    <source>
        <strain evidence="2 3">SZMC22713</strain>
    </source>
</reference>
<feature type="compositionally biased region" description="Polar residues" evidence="1">
    <location>
        <begin position="89"/>
        <end position="123"/>
    </location>
</feature>